<sequence>MHANLEELKKLDTEMYIISKDKSENQLELYSQLEDYFGESLPFVSDEKLTMIDHMDMKNGDTAYRGYALIDGEGELVFKTVNDFWGEQFDKTLAEIKDELNKLEK</sequence>
<name>A0A0M2SXG0_9BACI</name>
<dbReference type="SUPFAM" id="SSF52833">
    <property type="entry name" value="Thioredoxin-like"/>
    <property type="match status" value="1"/>
</dbReference>
<comment type="caution">
    <text evidence="1">The sequence shown here is derived from an EMBL/GenBank/DDBJ whole genome shotgun (WGS) entry which is preliminary data.</text>
</comment>
<protein>
    <submittedName>
        <fullName evidence="1">Uncharacterized protein</fullName>
    </submittedName>
</protein>
<dbReference type="OrthoDB" id="2453868at2"/>
<evidence type="ECO:0000313" key="2">
    <source>
        <dbReference type="Proteomes" id="UP000034166"/>
    </source>
</evidence>
<accession>A0A0M2SXG0</accession>
<evidence type="ECO:0000313" key="1">
    <source>
        <dbReference type="EMBL" id="KKK39264.1"/>
    </source>
</evidence>
<reference evidence="1 2" key="1">
    <citation type="submission" date="2015-04" db="EMBL/GenBank/DDBJ databases">
        <title>Taxonomic description and genome sequence of Bacillus campisalis sp. nov., a novel member of the genus Bacillus isolated from solar saltern.</title>
        <authorList>
            <person name="Mathan Kumar R."/>
            <person name="Kaur G."/>
            <person name="Kumar A."/>
            <person name="Singh N.K."/>
            <person name="Kaur N."/>
            <person name="Kumar N."/>
            <person name="Mayilraj S."/>
        </authorList>
    </citation>
    <scope>NUCLEOTIDE SEQUENCE [LARGE SCALE GENOMIC DNA]</scope>
    <source>
        <strain evidence="1 2">SA2-6</strain>
    </source>
</reference>
<organism evidence="1 2">
    <name type="scientific">Mesobacillus campisalis</name>
    <dbReference type="NCBI Taxonomy" id="1408103"/>
    <lineage>
        <taxon>Bacteria</taxon>
        <taxon>Bacillati</taxon>
        <taxon>Bacillota</taxon>
        <taxon>Bacilli</taxon>
        <taxon>Bacillales</taxon>
        <taxon>Bacillaceae</taxon>
        <taxon>Mesobacillus</taxon>
    </lineage>
</organism>
<dbReference type="Proteomes" id="UP000034166">
    <property type="component" value="Unassembled WGS sequence"/>
</dbReference>
<proteinExistence type="predicted"/>
<dbReference type="EMBL" id="LAYY01000003">
    <property type="protein sequence ID" value="KKK39264.1"/>
    <property type="molecule type" value="Genomic_DNA"/>
</dbReference>
<keyword evidence="2" id="KW-1185">Reference proteome</keyword>
<dbReference type="InterPro" id="IPR036249">
    <property type="entry name" value="Thioredoxin-like_sf"/>
</dbReference>
<gene>
    <name evidence="1" type="ORF">WQ57_03225</name>
</gene>
<dbReference type="PATRIC" id="fig|1408103.3.peg.728"/>
<dbReference type="Gene3D" id="3.40.30.10">
    <property type="entry name" value="Glutaredoxin"/>
    <property type="match status" value="1"/>
</dbReference>
<dbReference type="AlphaFoldDB" id="A0A0M2SXG0"/>